<dbReference type="GO" id="GO:0030288">
    <property type="term" value="C:outer membrane-bounded periplasmic space"/>
    <property type="evidence" value="ECO:0007669"/>
    <property type="project" value="TreeGrafter"/>
</dbReference>
<dbReference type="AlphaFoldDB" id="A0A1M7TYQ4"/>
<dbReference type="InterPro" id="IPR006311">
    <property type="entry name" value="TAT_signal"/>
</dbReference>
<evidence type="ECO:0000313" key="8">
    <source>
        <dbReference type="EMBL" id="SHN75817.1"/>
    </source>
</evidence>
<evidence type="ECO:0000256" key="5">
    <source>
        <dbReference type="ARBA" id="ARBA00023004"/>
    </source>
</evidence>
<keyword evidence="6" id="KW-0411">Iron-sulfur</keyword>
<dbReference type="EMBL" id="FRDN01000008">
    <property type="protein sequence ID" value="SHN75817.1"/>
    <property type="molecule type" value="Genomic_DNA"/>
</dbReference>
<dbReference type="InterPro" id="IPR050612">
    <property type="entry name" value="Prok_Mopterin_Oxidored"/>
</dbReference>
<dbReference type="SUPFAM" id="SSF53706">
    <property type="entry name" value="Formate dehydrogenase/DMSO reductase, domains 1-3"/>
    <property type="match status" value="1"/>
</dbReference>
<dbReference type="Gene3D" id="3.40.50.12440">
    <property type="match status" value="2"/>
</dbReference>
<evidence type="ECO:0000259" key="7">
    <source>
        <dbReference type="PROSITE" id="PS51669"/>
    </source>
</evidence>
<keyword evidence="9" id="KW-1185">Reference proteome</keyword>
<evidence type="ECO:0000256" key="2">
    <source>
        <dbReference type="ARBA" id="ARBA00022723"/>
    </source>
</evidence>
<dbReference type="GO" id="GO:0016491">
    <property type="term" value="F:oxidoreductase activity"/>
    <property type="evidence" value="ECO:0007669"/>
    <property type="project" value="UniProtKB-KW"/>
</dbReference>
<dbReference type="InterPro" id="IPR009010">
    <property type="entry name" value="Asp_de-COase-like_dom_sf"/>
</dbReference>
<dbReference type="STRING" id="1121395.SAMN02745215_02748"/>
<dbReference type="PROSITE" id="PS51669">
    <property type="entry name" value="4FE4S_MOW_BIS_MGD"/>
    <property type="match status" value="1"/>
</dbReference>
<comment type="similarity">
    <text evidence="1">Belongs to the prokaryotic molybdopterin-containing oxidoreductase family.</text>
</comment>
<dbReference type="InterPro" id="IPR006657">
    <property type="entry name" value="MoPterin_dinucl-bd_dom"/>
</dbReference>
<dbReference type="InterPro" id="IPR006963">
    <property type="entry name" value="Mopterin_OxRdtase_4Fe-4S_dom"/>
</dbReference>
<dbReference type="GO" id="GO:0009061">
    <property type="term" value="P:anaerobic respiration"/>
    <property type="evidence" value="ECO:0007669"/>
    <property type="project" value="TreeGrafter"/>
</dbReference>
<dbReference type="PANTHER" id="PTHR43742">
    <property type="entry name" value="TRIMETHYLAMINE-N-OXIDE REDUCTASE"/>
    <property type="match status" value="1"/>
</dbReference>
<keyword evidence="3" id="KW-0732">Signal</keyword>
<keyword evidence="5" id="KW-0408">Iron</keyword>
<dbReference type="Proteomes" id="UP000184010">
    <property type="component" value="Unassembled WGS sequence"/>
</dbReference>
<proteinExistence type="inferred from homology"/>
<keyword evidence="4" id="KW-0560">Oxidoreductase</keyword>
<dbReference type="Gene3D" id="3.40.50.740">
    <property type="match status" value="1"/>
</dbReference>
<dbReference type="PROSITE" id="PS51257">
    <property type="entry name" value="PROKAR_LIPOPROTEIN"/>
    <property type="match status" value="1"/>
</dbReference>
<dbReference type="PANTHER" id="PTHR43742:SF3">
    <property type="entry name" value="DIMETHYL SULFOXIDE REDUCTASE DMSA"/>
    <property type="match status" value="1"/>
</dbReference>
<dbReference type="Pfam" id="PF10518">
    <property type="entry name" value="TAT_signal"/>
    <property type="match status" value="1"/>
</dbReference>
<evidence type="ECO:0000256" key="3">
    <source>
        <dbReference type="ARBA" id="ARBA00022729"/>
    </source>
</evidence>
<sequence length="884" mass="97339">MSSFLKKVTDKTISRRNFLKATAAGTAGLALTGCGSVLAPAGGKVNGLGEEQGEWIPAACWHNCGGRCLNKALVVDGVVMRQKTDDTHEDSPDYPQQRGCLRGRSQRQQVFGADRLKYPMKRKHWQPGGGDKSLRGQDEWERISWDEALAYIADELKRVKKDYGNRSILHIGGWSSRITDISRTLGLFGGYCEYWNTNSFGSWAMTPKTVGFMQLGVWDQTVNDRFDLRNCETIIMLSMNPAWSAMGSSSWHYRQAKKAGAKFIGIDPFFNATYSMLGAQWVPVRPSTDAALLLAIAYVLITKDHPTLNPLLDWEFLNKCAVGFDAEHMPQGEDPKGNFKDYVLGTYDGIPKTPAWASEICGVAEDQIEQLALEFRKDKKVAFICGMASGRTRNSDNLPQLIMTIGAMTGHMGKSGHMTGSTMHATSGNGGPALVCAGSNGLPGIPNPVDDSINAGQVWDAILNGKYNFTGSGDFTSADQYQPGVERDIDIRIIYHSGGATLQTSDGMSKGIEAHRKVDLVVSHSQFVTTNSKYADIVLPVTTEWEKIGGFSGGTLVHSGNREMIIMYSQISEPLYEARSDQWIAIELAKKLGIDEKAAFPFDEKQQFFNALASTTVVNEDGKSFGPLVTITQEDIDELGVTGKPQTGKITYHELKEKGVYQVKRYPEDNYGYIAYEDFVRDPENNPLSSESGKLEIYSRTLAKTINDMGFSTIQPIPSYIKPAGGFEDTFQEWESKAKGEYPYQVINPHYLRRSHSVFDNVKWLQEAWPNPVFLNTNDARDTGLADGDTVLITSPYGKILRNACLTERVRPGVVALPHGAWVDMDEKTGIDVGGADNILSGQIPTGQGVSGFNTGIARIEKYTESQLIPDVEKAARIVFQEGV</sequence>
<dbReference type="Pfam" id="PF00384">
    <property type="entry name" value="Molybdopterin"/>
    <property type="match status" value="1"/>
</dbReference>
<dbReference type="NCBIfam" id="TIGR01409">
    <property type="entry name" value="TAT_signal_seq"/>
    <property type="match status" value="1"/>
</dbReference>
<dbReference type="Pfam" id="PF01568">
    <property type="entry name" value="Molydop_binding"/>
    <property type="match status" value="1"/>
</dbReference>
<dbReference type="GO" id="GO:0051536">
    <property type="term" value="F:iron-sulfur cluster binding"/>
    <property type="evidence" value="ECO:0007669"/>
    <property type="project" value="UniProtKB-KW"/>
</dbReference>
<gene>
    <name evidence="8" type="ORF">SAMN02745215_02748</name>
</gene>
<dbReference type="GO" id="GO:0043546">
    <property type="term" value="F:molybdopterin cofactor binding"/>
    <property type="evidence" value="ECO:0007669"/>
    <property type="project" value="InterPro"/>
</dbReference>
<dbReference type="Gene3D" id="2.40.40.20">
    <property type="match status" value="1"/>
</dbReference>
<keyword evidence="2" id="KW-0479">Metal-binding</keyword>
<feature type="domain" description="4Fe-4S Mo/W bis-MGD-type" evidence="7">
    <location>
        <begin position="53"/>
        <end position="114"/>
    </location>
</feature>
<dbReference type="SUPFAM" id="SSF50692">
    <property type="entry name" value="ADC-like"/>
    <property type="match status" value="1"/>
</dbReference>
<dbReference type="GO" id="GO:0030151">
    <property type="term" value="F:molybdenum ion binding"/>
    <property type="evidence" value="ECO:0007669"/>
    <property type="project" value="TreeGrafter"/>
</dbReference>
<evidence type="ECO:0000313" key="9">
    <source>
        <dbReference type="Proteomes" id="UP000184010"/>
    </source>
</evidence>
<dbReference type="PROSITE" id="PS51318">
    <property type="entry name" value="TAT"/>
    <property type="match status" value="1"/>
</dbReference>
<dbReference type="InterPro" id="IPR019546">
    <property type="entry name" value="TAT_signal_bac_arc"/>
</dbReference>
<reference evidence="9" key="1">
    <citation type="submission" date="2016-12" db="EMBL/GenBank/DDBJ databases">
        <authorList>
            <person name="Varghese N."/>
            <person name="Submissions S."/>
        </authorList>
    </citation>
    <scope>NUCLEOTIDE SEQUENCE [LARGE SCALE GENOMIC DNA]</scope>
    <source>
        <strain evidence="9">DSM 11544</strain>
    </source>
</reference>
<dbReference type="InterPro" id="IPR006656">
    <property type="entry name" value="Mopterin_OxRdtase"/>
</dbReference>
<accession>A0A1M7TYQ4</accession>
<evidence type="ECO:0000256" key="1">
    <source>
        <dbReference type="ARBA" id="ARBA00010312"/>
    </source>
</evidence>
<dbReference type="RefSeq" id="WP_072773115.1">
    <property type="nucleotide sequence ID" value="NZ_FRDN01000008.1"/>
</dbReference>
<evidence type="ECO:0000256" key="6">
    <source>
        <dbReference type="ARBA" id="ARBA00023014"/>
    </source>
</evidence>
<protein>
    <submittedName>
        <fullName evidence="8">Anaerobic dimethyl sulfoxide reductase subunit A</fullName>
    </submittedName>
</protein>
<organism evidence="8 9">
    <name type="scientific">Desulfitobacterium chlororespirans DSM 11544</name>
    <dbReference type="NCBI Taxonomy" id="1121395"/>
    <lineage>
        <taxon>Bacteria</taxon>
        <taxon>Bacillati</taxon>
        <taxon>Bacillota</taxon>
        <taxon>Clostridia</taxon>
        <taxon>Eubacteriales</taxon>
        <taxon>Desulfitobacteriaceae</taxon>
        <taxon>Desulfitobacterium</taxon>
    </lineage>
</organism>
<evidence type="ECO:0000256" key="4">
    <source>
        <dbReference type="ARBA" id="ARBA00023002"/>
    </source>
</evidence>
<dbReference type="GO" id="GO:0009055">
    <property type="term" value="F:electron transfer activity"/>
    <property type="evidence" value="ECO:0007669"/>
    <property type="project" value="TreeGrafter"/>
</dbReference>
<name>A0A1M7TYQ4_9FIRM</name>
<dbReference type="SMART" id="SM00926">
    <property type="entry name" value="Molybdop_Fe4S4"/>
    <property type="match status" value="1"/>
</dbReference>